<evidence type="ECO:0000313" key="3">
    <source>
        <dbReference type="EMBL" id="JAV59216.1"/>
    </source>
</evidence>
<sequence>MLVFLALLMVHQGFGSSYLITGTNQWGFPQPSPIQQFQSSFNWPYQKTIPYHPMSQPYYTSPNRERDYEIRAIKQSQSAIFRLLKCIMENNALEYCRMLMDHMELFEQDQRKPVTIIQPIVIYINTYAEQSQPSSLPKQPEEPIPTKIPAVKFPENDTQFTSSPAPITTNRTPEAPMASQINEETTIEPYTHSQTTSSAKLTTKNEEAITEITKEQIEPTTPLDSLVFLENAEENNESNK</sequence>
<reference evidence="3" key="1">
    <citation type="journal article" date="2016" name="Sci. Rep.">
        <title>Molecular characterization of firefly nuptial gifts: a multi-omics approach sheds light on postcopulatory sexual selection.</title>
        <authorList>
            <person name="Al-Wathiqui N."/>
            <person name="Fallon T.R."/>
            <person name="South A."/>
            <person name="Weng J.K."/>
            <person name="Lewis S.M."/>
        </authorList>
    </citation>
    <scope>NUCLEOTIDE SEQUENCE</scope>
</reference>
<reference evidence="4 5" key="2">
    <citation type="journal article" date="2018" name="Elife">
        <title>Firefly genomes illuminate parallel origins of bioluminescence in beetles.</title>
        <authorList>
            <person name="Fallon T.R."/>
            <person name="Lower S.E."/>
            <person name="Chang C.H."/>
            <person name="Bessho-Uehara M."/>
            <person name="Martin G.J."/>
            <person name="Bewick A.J."/>
            <person name="Behringer M."/>
            <person name="Debat H.J."/>
            <person name="Wong I."/>
            <person name="Day J.C."/>
            <person name="Suvorov A."/>
            <person name="Silva C.J."/>
            <person name="Stanger-Hall K.F."/>
            <person name="Hall D.W."/>
            <person name="Schmitz R.J."/>
            <person name="Nelson D.R."/>
            <person name="Lewis S.M."/>
            <person name="Shigenobu S."/>
            <person name="Bybee S.M."/>
            <person name="Larracuente A.M."/>
            <person name="Oba Y."/>
            <person name="Weng J.K."/>
        </authorList>
    </citation>
    <scope>NUCLEOTIDE SEQUENCE [LARGE SCALE GENOMIC DNA]</scope>
    <source>
        <strain evidence="4">1611_PpyrPB1</strain>
        <tissue evidence="4">Whole body</tissue>
    </source>
</reference>
<dbReference type="AlphaFoldDB" id="A0A1Y1KIK2"/>
<organism evidence="3">
    <name type="scientific">Photinus pyralis</name>
    <name type="common">Common eastern firefly</name>
    <name type="synonym">Lampyris pyralis</name>
    <dbReference type="NCBI Taxonomy" id="7054"/>
    <lineage>
        <taxon>Eukaryota</taxon>
        <taxon>Metazoa</taxon>
        <taxon>Ecdysozoa</taxon>
        <taxon>Arthropoda</taxon>
        <taxon>Hexapoda</taxon>
        <taxon>Insecta</taxon>
        <taxon>Pterygota</taxon>
        <taxon>Neoptera</taxon>
        <taxon>Endopterygota</taxon>
        <taxon>Coleoptera</taxon>
        <taxon>Polyphaga</taxon>
        <taxon>Elateriformia</taxon>
        <taxon>Elateroidea</taxon>
        <taxon>Lampyridae</taxon>
        <taxon>Lampyrinae</taxon>
        <taxon>Photinus</taxon>
    </lineage>
</organism>
<dbReference type="EMBL" id="GEZM01086602">
    <property type="protein sequence ID" value="JAV59205.1"/>
    <property type="molecule type" value="Transcribed_RNA"/>
</dbReference>
<dbReference type="InParanoid" id="A0A1Y1KIK2"/>
<evidence type="ECO:0000313" key="4">
    <source>
        <dbReference type="EMBL" id="KAB0801019.1"/>
    </source>
</evidence>
<feature type="chain" id="PRO_5011907296" evidence="2">
    <location>
        <begin position="16"/>
        <end position="240"/>
    </location>
</feature>
<gene>
    <name evidence="4" type="ORF">PPYR_05373</name>
</gene>
<feature type="region of interest" description="Disordered" evidence="1">
    <location>
        <begin position="211"/>
        <end position="240"/>
    </location>
</feature>
<proteinExistence type="predicted"/>
<name>A0A1Y1KIK2_PHOPY</name>
<protein>
    <submittedName>
        <fullName evidence="3">Uncharacterized protein</fullName>
    </submittedName>
</protein>
<feature type="signal peptide" evidence="2">
    <location>
        <begin position="1"/>
        <end position="15"/>
    </location>
</feature>
<keyword evidence="5" id="KW-1185">Reference proteome</keyword>
<feature type="compositionally biased region" description="Polar residues" evidence="1">
    <location>
        <begin position="156"/>
        <end position="172"/>
    </location>
</feature>
<keyword evidence="2" id="KW-0732">Signal</keyword>
<dbReference type="EMBL" id="VVIM01000003">
    <property type="protein sequence ID" value="KAB0801019.1"/>
    <property type="molecule type" value="Genomic_DNA"/>
</dbReference>
<dbReference type="EMBL" id="GEZM01086601">
    <property type="protein sequence ID" value="JAV59209.1"/>
    <property type="molecule type" value="Transcribed_RNA"/>
</dbReference>
<feature type="compositionally biased region" description="Acidic residues" evidence="1">
    <location>
        <begin position="231"/>
        <end position="240"/>
    </location>
</feature>
<dbReference type="Proteomes" id="UP000327044">
    <property type="component" value="Unassembled WGS sequence"/>
</dbReference>
<feature type="compositionally biased region" description="Polar residues" evidence="1">
    <location>
        <begin position="191"/>
        <end position="202"/>
    </location>
</feature>
<evidence type="ECO:0000313" key="5">
    <source>
        <dbReference type="Proteomes" id="UP000327044"/>
    </source>
</evidence>
<evidence type="ECO:0000256" key="2">
    <source>
        <dbReference type="SAM" id="SignalP"/>
    </source>
</evidence>
<accession>A0A1Y1KIK2</accession>
<dbReference type="EMBL" id="GEZM01086599">
    <property type="protein sequence ID" value="JAV59219.1"/>
    <property type="molecule type" value="Transcribed_RNA"/>
</dbReference>
<feature type="region of interest" description="Disordered" evidence="1">
    <location>
        <begin position="185"/>
        <end position="204"/>
    </location>
</feature>
<feature type="region of interest" description="Disordered" evidence="1">
    <location>
        <begin position="154"/>
        <end position="176"/>
    </location>
</feature>
<evidence type="ECO:0000256" key="1">
    <source>
        <dbReference type="SAM" id="MobiDB-lite"/>
    </source>
</evidence>
<reference evidence="4" key="3">
    <citation type="submission" date="2019-08" db="EMBL/GenBank/DDBJ databases">
        <authorList>
            <consortium name="Photinus pyralis genome working group"/>
            <person name="Fallon T.R."/>
            <person name="Sander Lower S.E."/>
            <person name="Weng J.-K."/>
        </authorList>
    </citation>
    <scope>NUCLEOTIDE SEQUENCE</scope>
    <source>
        <strain evidence="4">1611_PpyrPB1</strain>
        <tissue evidence="4">Whole body</tissue>
    </source>
</reference>
<dbReference type="EMBL" id="GEZM01086600">
    <property type="protein sequence ID" value="JAV59216.1"/>
    <property type="molecule type" value="Transcribed_RNA"/>
</dbReference>